<proteinExistence type="predicted"/>
<comment type="caution">
    <text evidence="1">The sequence shown here is derived from an EMBL/GenBank/DDBJ whole genome shotgun (WGS) entry which is preliminary data.</text>
</comment>
<accession>A0ABR2HBE7</accession>
<dbReference type="Proteomes" id="UP001470230">
    <property type="component" value="Unassembled WGS sequence"/>
</dbReference>
<gene>
    <name evidence="1" type="ORF">M9Y10_024860</name>
</gene>
<evidence type="ECO:0000313" key="1">
    <source>
        <dbReference type="EMBL" id="KAK8843788.1"/>
    </source>
</evidence>
<keyword evidence="2" id="KW-1185">Reference proteome</keyword>
<reference evidence="1 2" key="1">
    <citation type="submission" date="2024-04" db="EMBL/GenBank/DDBJ databases">
        <title>Tritrichomonas musculus Genome.</title>
        <authorList>
            <person name="Alves-Ferreira E."/>
            <person name="Grigg M."/>
            <person name="Lorenzi H."/>
            <person name="Galac M."/>
        </authorList>
    </citation>
    <scope>NUCLEOTIDE SEQUENCE [LARGE SCALE GENOMIC DNA]</scope>
    <source>
        <strain evidence="1 2">EAF2021</strain>
    </source>
</reference>
<organism evidence="1 2">
    <name type="scientific">Tritrichomonas musculus</name>
    <dbReference type="NCBI Taxonomy" id="1915356"/>
    <lineage>
        <taxon>Eukaryota</taxon>
        <taxon>Metamonada</taxon>
        <taxon>Parabasalia</taxon>
        <taxon>Tritrichomonadida</taxon>
        <taxon>Tritrichomonadidae</taxon>
        <taxon>Tritrichomonas</taxon>
    </lineage>
</organism>
<name>A0ABR2HBE7_9EUKA</name>
<dbReference type="EMBL" id="JAPFFF010000034">
    <property type="protein sequence ID" value="KAK8843788.1"/>
    <property type="molecule type" value="Genomic_DNA"/>
</dbReference>
<sequence length="125" mass="15043">MTKTDKYLKAKYPQYFQPEIKPFISEKWFPKDDPSNWQLMENQWVEEIKKELPENSLYEKRKEGENNSQICELIRNGMITEIVAYVTRNDGSLNSKVQPSIYETNSFLLKRQIQNRPDNERFFID</sequence>
<evidence type="ECO:0000313" key="2">
    <source>
        <dbReference type="Proteomes" id="UP001470230"/>
    </source>
</evidence>
<protein>
    <submittedName>
        <fullName evidence="1">Uncharacterized protein</fullName>
    </submittedName>
</protein>